<organism evidence="11 12">
    <name type="scientific">Microbispora triticiradicis</name>
    <dbReference type="NCBI Taxonomy" id="2200763"/>
    <lineage>
        <taxon>Bacteria</taxon>
        <taxon>Bacillati</taxon>
        <taxon>Actinomycetota</taxon>
        <taxon>Actinomycetes</taxon>
        <taxon>Streptosporangiales</taxon>
        <taxon>Streptosporangiaceae</taxon>
        <taxon>Microbispora</taxon>
    </lineage>
</organism>
<dbReference type="GO" id="GO:0005524">
    <property type="term" value="F:ATP binding"/>
    <property type="evidence" value="ECO:0007669"/>
    <property type="project" value="UniProtKB-KW"/>
</dbReference>
<dbReference type="CDD" id="cd16917">
    <property type="entry name" value="HATPase_UhpB-NarQ-NarX-like"/>
    <property type="match status" value="1"/>
</dbReference>
<evidence type="ECO:0000256" key="8">
    <source>
        <dbReference type="ARBA" id="ARBA00023012"/>
    </source>
</evidence>
<dbReference type="SMART" id="SM00387">
    <property type="entry name" value="HATPase_c"/>
    <property type="match status" value="1"/>
</dbReference>
<proteinExistence type="predicted"/>
<keyword evidence="9" id="KW-1133">Transmembrane helix</keyword>
<dbReference type="InterPro" id="IPR003594">
    <property type="entry name" value="HATPase_dom"/>
</dbReference>
<evidence type="ECO:0000256" key="2">
    <source>
        <dbReference type="ARBA" id="ARBA00012438"/>
    </source>
</evidence>
<dbReference type="SUPFAM" id="SSF55874">
    <property type="entry name" value="ATPase domain of HSP90 chaperone/DNA topoisomerase II/histidine kinase"/>
    <property type="match status" value="1"/>
</dbReference>
<dbReference type="Gene3D" id="1.20.5.1930">
    <property type="match status" value="1"/>
</dbReference>
<evidence type="ECO:0000313" key="11">
    <source>
        <dbReference type="EMBL" id="TLP66162.1"/>
    </source>
</evidence>
<dbReference type="Pfam" id="PF07730">
    <property type="entry name" value="HisKA_3"/>
    <property type="match status" value="1"/>
</dbReference>
<dbReference type="PANTHER" id="PTHR24421">
    <property type="entry name" value="NITRATE/NITRITE SENSOR PROTEIN NARX-RELATED"/>
    <property type="match status" value="1"/>
</dbReference>
<dbReference type="EMBL" id="VANP01000001">
    <property type="protein sequence ID" value="TLP66162.1"/>
    <property type="molecule type" value="Genomic_DNA"/>
</dbReference>
<keyword evidence="7" id="KW-0067">ATP-binding</keyword>
<name>A0A5R8ZK62_9ACTN</name>
<feature type="transmembrane region" description="Helical" evidence="9">
    <location>
        <begin position="177"/>
        <end position="194"/>
    </location>
</feature>
<feature type="transmembrane region" description="Helical" evidence="9">
    <location>
        <begin position="153"/>
        <end position="171"/>
    </location>
</feature>
<feature type="transmembrane region" description="Helical" evidence="9">
    <location>
        <begin position="89"/>
        <end position="107"/>
    </location>
</feature>
<keyword evidence="4" id="KW-0808">Transferase</keyword>
<dbReference type="GO" id="GO:0016020">
    <property type="term" value="C:membrane"/>
    <property type="evidence" value="ECO:0007669"/>
    <property type="project" value="InterPro"/>
</dbReference>
<comment type="caution">
    <text evidence="11">The sequence shown here is derived from an EMBL/GenBank/DDBJ whole genome shotgun (WGS) entry which is preliminary data.</text>
</comment>
<evidence type="ECO:0000256" key="6">
    <source>
        <dbReference type="ARBA" id="ARBA00022777"/>
    </source>
</evidence>
<dbReference type="GO" id="GO:0000155">
    <property type="term" value="F:phosphorelay sensor kinase activity"/>
    <property type="evidence" value="ECO:0007669"/>
    <property type="project" value="InterPro"/>
</dbReference>
<keyword evidence="9" id="KW-0812">Transmembrane</keyword>
<feature type="domain" description="Histidine kinase/HSP90-like ATPase" evidence="10">
    <location>
        <begin position="332"/>
        <end position="426"/>
    </location>
</feature>
<evidence type="ECO:0000259" key="10">
    <source>
        <dbReference type="SMART" id="SM00387"/>
    </source>
</evidence>
<feature type="transmembrane region" description="Helical" evidence="9">
    <location>
        <begin position="57"/>
        <end position="77"/>
    </location>
</feature>
<keyword evidence="8" id="KW-0902">Two-component regulatory system</keyword>
<dbReference type="EC" id="2.7.13.3" evidence="2"/>
<evidence type="ECO:0000256" key="4">
    <source>
        <dbReference type="ARBA" id="ARBA00022679"/>
    </source>
</evidence>
<dbReference type="AlphaFoldDB" id="A0A5R8ZK62"/>
<sequence>MRSQVTPSAAGSSPETTRGLLPSFSRLIRGSAPFVTVGVPTTRGAGVGTPWSRRRRLLAGTVAGALFAVLALVEVYGDPRGAGDRLTTAGLGLVLVICFPLAARYPITAMSVAMLSFPYAILTGAEGVGGAQLIAELVLVVHAAYRAEPRLSLTASVCAAMVPAVALVWGGEGPWEFVFFGALVGAAWVLGTLLRREQSRSRQLAALAAELAAEREARARAAVAEERARISRELHDAVAHTVSVMTMQAGVVRRRLADRPVEHDALSQVEELGRRSVTELRRVVHLLRPDEADRLAPPPSLRRIDDLVKEVRSAGLQATSTVSGTPASLPLGVDMSAYRIVQEALTNVLRHAEAAVATVTVTYEPAGVSVRVVDDGRGATALGPGPGGGHGLVGMRERVGMFGGELRAGPRAEGGFEVYARFPLAEGTR</sequence>
<dbReference type="Proteomes" id="UP000309033">
    <property type="component" value="Unassembled WGS sequence"/>
</dbReference>
<dbReference type="GO" id="GO:0046983">
    <property type="term" value="F:protein dimerization activity"/>
    <property type="evidence" value="ECO:0007669"/>
    <property type="project" value="InterPro"/>
</dbReference>
<keyword evidence="5" id="KW-0547">Nucleotide-binding</keyword>
<keyword evidence="9" id="KW-0472">Membrane</keyword>
<dbReference type="Pfam" id="PF02518">
    <property type="entry name" value="HATPase_c"/>
    <property type="match status" value="1"/>
</dbReference>
<keyword evidence="12" id="KW-1185">Reference proteome</keyword>
<keyword evidence="3" id="KW-0597">Phosphoprotein</keyword>
<evidence type="ECO:0000256" key="7">
    <source>
        <dbReference type="ARBA" id="ARBA00022840"/>
    </source>
</evidence>
<gene>
    <name evidence="11" type="ORF">FED44_01180</name>
</gene>
<accession>A0A5R8ZK62</accession>
<evidence type="ECO:0000256" key="5">
    <source>
        <dbReference type="ARBA" id="ARBA00022741"/>
    </source>
</evidence>
<dbReference type="PANTHER" id="PTHR24421:SF10">
    <property type="entry name" value="NITRATE_NITRITE SENSOR PROTEIN NARQ"/>
    <property type="match status" value="1"/>
</dbReference>
<evidence type="ECO:0000256" key="9">
    <source>
        <dbReference type="SAM" id="Phobius"/>
    </source>
</evidence>
<protein>
    <recommendedName>
        <fullName evidence="2">histidine kinase</fullName>
        <ecNumber evidence="2">2.7.13.3</ecNumber>
    </recommendedName>
</protein>
<dbReference type="Gene3D" id="3.30.565.10">
    <property type="entry name" value="Histidine kinase-like ATPase, C-terminal domain"/>
    <property type="match status" value="1"/>
</dbReference>
<dbReference type="InterPro" id="IPR050482">
    <property type="entry name" value="Sensor_HK_TwoCompSys"/>
</dbReference>
<dbReference type="OrthoDB" id="227596at2"/>
<evidence type="ECO:0000256" key="3">
    <source>
        <dbReference type="ARBA" id="ARBA00022553"/>
    </source>
</evidence>
<evidence type="ECO:0000256" key="1">
    <source>
        <dbReference type="ARBA" id="ARBA00000085"/>
    </source>
</evidence>
<dbReference type="InterPro" id="IPR036890">
    <property type="entry name" value="HATPase_C_sf"/>
</dbReference>
<comment type="catalytic activity">
    <reaction evidence="1">
        <text>ATP + protein L-histidine = ADP + protein N-phospho-L-histidine.</text>
        <dbReference type="EC" id="2.7.13.3"/>
    </reaction>
</comment>
<keyword evidence="6" id="KW-0418">Kinase</keyword>
<evidence type="ECO:0000313" key="12">
    <source>
        <dbReference type="Proteomes" id="UP000309033"/>
    </source>
</evidence>
<dbReference type="InterPro" id="IPR011712">
    <property type="entry name" value="Sig_transdc_His_kin_sub3_dim/P"/>
</dbReference>
<reference evidence="11" key="1">
    <citation type="submission" date="2019-05" db="EMBL/GenBank/DDBJ databases">
        <title>Isolation, diversity and antifungal activity of Actinobacteria from wheat.</title>
        <authorList>
            <person name="Yu B."/>
        </authorList>
    </citation>
    <scope>NUCLEOTIDE SEQUENCE [LARGE SCALE GENOMIC DNA]</scope>
    <source>
        <strain evidence="11">NEAU-HEGS1-5</strain>
    </source>
</reference>